<dbReference type="Proteomes" id="UP000708208">
    <property type="component" value="Unassembled WGS sequence"/>
</dbReference>
<reference evidence="1" key="1">
    <citation type="submission" date="2021-06" db="EMBL/GenBank/DDBJ databases">
        <authorList>
            <person name="Hodson N. C."/>
            <person name="Mongue J. A."/>
            <person name="Jaron S. K."/>
        </authorList>
    </citation>
    <scope>NUCLEOTIDE SEQUENCE</scope>
</reference>
<dbReference type="EMBL" id="CAJVCH010544429">
    <property type="protein sequence ID" value="CAG7827670.1"/>
    <property type="molecule type" value="Genomic_DNA"/>
</dbReference>
<keyword evidence="2" id="KW-1185">Reference proteome</keyword>
<gene>
    <name evidence="1" type="ORF">AFUS01_LOCUS37645</name>
</gene>
<sequence length="104" mass="11945">MDSHIFGILRVLLDTTILKLLDDYDHGKKLAEKAEFTSDLESTVEECGPTRRATRSTQNPNFVYEKDFMTNTQMRVEEIPVSSLSDFRFIEPELPITFGMIAKL</sequence>
<comment type="caution">
    <text evidence="1">The sequence shown here is derived from an EMBL/GenBank/DDBJ whole genome shotgun (WGS) entry which is preliminary data.</text>
</comment>
<proteinExistence type="predicted"/>
<evidence type="ECO:0000313" key="1">
    <source>
        <dbReference type="EMBL" id="CAG7827670.1"/>
    </source>
</evidence>
<protein>
    <submittedName>
        <fullName evidence="1">Uncharacterized protein</fullName>
    </submittedName>
</protein>
<organism evidence="1 2">
    <name type="scientific">Allacma fusca</name>
    <dbReference type="NCBI Taxonomy" id="39272"/>
    <lineage>
        <taxon>Eukaryota</taxon>
        <taxon>Metazoa</taxon>
        <taxon>Ecdysozoa</taxon>
        <taxon>Arthropoda</taxon>
        <taxon>Hexapoda</taxon>
        <taxon>Collembola</taxon>
        <taxon>Symphypleona</taxon>
        <taxon>Sminthuridae</taxon>
        <taxon>Allacma</taxon>
    </lineage>
</organism>
<dbReference type="AlphaFoldDB" id="A0A8J2PZF7"/>
<evidence type="ECO:0000313" key="2">
    <source>
        <dbReference type="Proteomes" id="UP000708208"/>
    </source>
</evidence>
<accession>A0A8J2PZF7</accession>
<name>A0A8J2PZF7_9HEXA</name>